<dbReference type="InterPro" id="IPR052036">
    <property type="entry name" value="Hydrolase/PRTase-associated"/>
</dbReference>
<dbReference type="Pfam" id="PF05139">
    <property type="entry name" value="Erythro_esteras"/>
    <property type="match status" value="1"/>
</dbReference>
<evidence type="ECO:0000313" key="1">
    <source>
        <dbReference type="EMBL" id="CAK9009066.1"/>
    </source>
</evidence>
<dbReference type="SUPFAM" id="SSF159501">
    <property type="entry name" value="EreA/ChaN-like"/>
    <property type="match status" value="1"/>
</dbReference>
<comment type="caution">
    <text evidence="1">The sequence shown here is derived from an EMBL/GenBank/DDBJ whole genome shotgun (WGS) entry which is preliminary data.</text>
</comment>
<reference evidence="1 2" key="1">
    <citation type="submission" date="2024-02" db="EMBL/GenBank/DDBJ databases">
        <authorList>
            <person name="Chen Y."/>
            <person name="Shah S."/>
            <person name="Dougan E. K."/>
            <person name="Thang M."/>
            <person name="Chan C."/>
        </authorList>
    </citation>
    <scope>NUCLEOTIDE SEQUENCE [LARGE SCALE GENOMIC DNA]</scope>
</reference>
<organism evidence="1 2">
    <name type="scientific">Durusdinium trenchii</name>
    <dbReference type="NCBI Taxonomy" id="1381693"/>
    <lineage>
        <taxon>Eukaryota</taxon>
        <taxon>Sar</taxon>
        <taxon>Alveolata</taxon>
        <taxon>Dinophyceae</taxon>
        <taxon>Suessiales</taxon>
        <taxon>Symbiodiniaceae</taxon>
        <taxon>Durusdinium</taxon>
    </lineage>
</organism>
<evidence type="ECO:0000313" key="2">
    <source>
        <dbReference type="Proteomes" id="UP001642464"/>
    </source>
</evidence>
<gene>
    <name evidence="1" type="ORF">SCF082_LOCUS10139</name>
</gene>
<dbReference type="PANTHER" id="PTHR31299">
    <property type="entry name" value="ESTERASE, PUTATIVE (AFU_ORTHOLOGUE AFUA_1G05850)-RELATED"/>
    <property type="match status" value="1"/>
</dbReference>
<dbReference type="PANTHER" id="PTHR31299:SF0">
    <property type="entry name" value="ESTERASE, PUTATIVE (AFU_ORTHOLOGUE AFUA_1G05850)-RELATED"/>
    <property type="match status" value="1"/>
</dbReference>
<accession>A0ABP0J424</accession>
<dbReference type="Gene3D" id="3.30.1870.10">
    <property type="entry name" value="EreA-like, domain 2"/>
    <property type="match status" value="1"/>
</dbReference>
<sequence length="181" mass="21510">MPVDNDARPSCFTDGAELAKNEIPDTATTVLLGECTHGTEEFYHLRAEISKYLMQNRGFNIILCESDWTFMWHVNQYVHRKKSKMFPDASRFPDWMWKNRPFYELVEWMRKRASSDGPYVFGMDCYCKEEAKEEVLNFFDFYDRDGLGKEFRRALYPVEQPDQPLGWQARMDVCELFVHSQ</sequence>
<proteinExistence type="predicted"/>
<protein>
    <submittedName>
        <fullName evidence="1">Uncharacterized protein Rv2030c</fullName>
    </submittedName>
</protein>
<keyword evidence="2" id="KW-1185">Reference proteome</keyword>
<dbReference type="Proteomes" id="UP001642464">
    <property type="component" value="Unassembled WGS sequence"/>
</dbReference>
<name>A0ABP0J424_9DINO</name>
<dbReference type="EMBL" id="CAXAMM010005891">
    <property type="protein sequence ID" value="CAK9009066.1"/>
    <property type="molecule type" value="Genomic_DNA"/>
</dbReference>
<dbReference type="InterPro" id="IPR007815">
    <property type="entry name" value="Emycin_Estase"/>
</dbReference>